<evidence type="ECO:0000313" key="2">
    <source>
        <dbReference type="Proteomes" id="UP000663880"/>
    </source>
</evidence>
<organism evidence="1 2">
    <name type="scientific">Pieris macdunnoughi</name>
    <dbReference type="NCBI Taxonomy" id="345717"/>
    <lineage>
        <taxon>Eukaryota</taxon>
        <taxon>Metazoa</taxon>
        <taxon>Ecdysozoa</taxon>
        <taxon>Arthropoda</taxon>
        <taxon>Hexapoda</taxon>
        <taxon>Insecta</taxon>
        <taxon>Pterygota</taxon>
        <taxon>Neoptera</taxon>
        <taxon>Endopterygota</taxon>
        <taxon>Lepidoptera</taxon>
        <taxon>Glossata</taxon>
        <taxon>Ditrysia</taxon>
        <taxon>Papilionoidea</taxon>
        <taxon>Pieridae</taxon>
        <taxon>Pierinae</taxon>
        <taxon>Pieris</taxon>
    </lineage>
</organism>
<gene>
    <name evidence="1" type="ORF">PMACD_LOCUS8059</name>
</gene>
<dbReference type="EMBL" id="CAJOBZ010000020">
    <property type="protein sequence ID" value="CAF4862785.1"/>
    <property type="molecule type" value="Genomic_DNA"/>
</dbReference>
<name>A0A821SSU3_9NEOP</name>
<keyword evidence="2" id="KW-1185">Reference proteome</keyword>
<accession>A0A821SSU3</accession>
<dbReference type="OrthoDB" id="6604460at2759"/>
<dbReference type="AlphaFoldDB" id="A0A821SSU3"/>
<proteinExistence type="predicted"/>
<reference evidence="1" key="1">
    <citation type="submission" date="2021-02" db="EMBL/GenBank/DDBJ databases">
        <authorList>
            <person name="Steward A R."/>
        </authorList>
    </citation>
    <scope>NUCLEOTIDE SEQUENCE</scope>
</reference>
<evidence type="ECO:0000313" key="1">
    <source>
        <dbReference type="EMBL" id="CAF4862785.1"/>
    </source>
</evidence>
<protein>
    <submittedName>
        <fullName evidence="1">Uncharacterized protein</fullName>
    </submittedName>
</protein>
<sequence>MQIVNCVTMCNLLAGLRMWAVFLCYLLAEVKTYPMQGWPVYGPEPRDYNEDDYYYSPKVQYYYDAPAVNPPEVYGQVPYSYMYDPYGHFAKDLPKIDDERFSALPIGQETWYESDSNSRWRSNNEIDDVNAAFLDNLILTQMARDAQRRRENARAAFSNVDYEEKGTEDEDVRELKALAGKPMYHVPKTVPRFDDDEDDDYEGDDSESFINWNGNKRSVTTEAPQTTTFTPVAQKAGQKEVVMPRPAQKTHHFNIQSKFDQNKRSIPLYNAFPRLEDINNDSTKTRRIGKRFVASDSDLVVELRGLKHRIAT</sequence>
<comment type="caution">
    <text evidence="1">The sequence shown here is derived from an EMBL/GenBank/DDBJ whole genome shotgun (WGS) entry which is preliminary data.</text>
</comment>
<dbReference type="Proteomes" id="UP000663880">
    <property type="component" value="Unassembled WGS sequence"/>
</dbReference>